<proteinExistence type="predicted"/>
<dbReference type="AlphaFoldDB" id="C3MMS1"/>
<dbReference type="Proteomes" id="UP000001747">
    <property type="component" value="Chromosome"/>
</dbReference>
<reference evidence="1 2" key="1">
    <citation type="journal article" date="2009" name="Proc. Natl. Acad. Sci. U.S.A.">
        <title>Biogeography of the Sulfolobus islandicus pan-genome.</title>
        <authorList>
            <person name="Reno M.L."/>
            <person name="Held N.L."/>
            <person name="Fields C.J."/>
            <person name="Burke P.V."/>
            <person name="Whitaker R.J."/>
        </authorList>
    </citation>
    <scope>NUCLEOTIDE SEQUENCE [LARGE SCALE GENOMIC DNA]</scope>
    <source>
        <strain evidence="2">L.S.2.15 / Lassen #1</strain>
    </source>
</reference>
<dbReference type="KEGG" id="sis:LS215_2854"/>
<dbReference type="GeneID" id="7796954"/>
<accession>C3MMS1</accession>
<protein>
    <submittedName>
        <fullName evidence="1">Uncharacterized protein</fullName>
    </submittedName>
</protein>
<evidence type="ECO:0000313" key="2">
    <source>
        <dbReference type="Proteomes" id="UP000001747"/>
    </source>
</evidence>
<sequence length="201" mass="24375">MKNQKEYENNDISVVKTIRLPKKMAEFLDKIALEENKKFNTIITEEFEKYVNFTYKIRKFSKGIEITISDRFFELILNCLTDNLQLIEENAYKAGKEWGKEYLFLWNKELNNKKYARYKELMHFIGFLDIVSKYSNLFKYDIIEDKEKLTIIAHHNYNYKYSVLLANYYRGFIENITELAKEKYEIELKEKSVIFHFDKNI</sequence>
<gene>
    <name evidence="1" type="ordered locus">LS215_2854</name>
</gene>
<dbReference type="HOGENOM" id="CLU_1363697_0_0_2"/>
<name>C3MMS1_SACI2</name>
<organism evidence="1 2">
    <name type="scientific">Saccharolobus islandicus (strain L.S.2.15 / Lassen #1)</name>
    <name type="common">Sulfolobus islandicus</name>
    <dbReference type="NCBI Taxonomy" id="429572"/>
    <lineage>
        <taxon>Archaea</taxon>
        <taxon>Thermoproteota</taxon>
        <taxon>Thermoprotei</taxon>
        <taxon>Sulfolobales</taxon>
        <taxon>Sulfolobaceae</taxon>
        <taxon>Saccharolobus</taxon>
    </lineage>
</organism>
<dbReference type="EMBL" id="CP001399">
    <property type="protein sequence ID" value="ACP36788.1"/>
    <property type="molecule type" value="Genomic_DNA"/>
</dbReference>
<evidence type="ECO:0000313" key="1">
    <source>
        <dbReference type="EMBL" id="ACP36788.1"/>
    </source>
</evidence>
<dbReference type="RefSeq" id="WP_012714635.1">
    <property type="nucleotide sequence ID" value="NC_012589.1"/>
</dbReference>
<dbReference type="OrthoDB" id="41984at2157"/>